<organism evidence="4 5">
    <name type="scientific">Litorilinea aerophila</name>
    <dbReference type="NCBI Taxonomy" id="1204385"/>
    <lineage>
        <taxon>Bacteria</taxon>
        <taxon>Bacillati</taxon>
        <taxon>Chloroflexota</taxon>
        <taxon>Caldilineae</taxon>
        <taxon>Caldilineales</taxon>
        <taxon>Caldilineaceae</taxon>
        <taxon>Litorilinea</taxon>
    </lineage>
</organism>
<comment type="caution">
    <text evidence="4">The sequence shown here is derived from an EMBL/GenBank/DDBJ whole genome shotgun (WGS) entry which is preliminary data.</text>
</comment>
<evidence type="ECO:0000313" key="5">
    <source>
        <dbReference type="Proteomes" id="UP000317371"/>
    </source>
</evidence>
<proteinExistence type="inferred from homology"/>
<dbReference type="SUPFAM" id="SSF49764">
    <property type="entry name" value="HSP20-like chaperones"/>
    <property type="match status" value="1"/>
</dbReference>
<comment type="similarity">
    <text evidence="1 2">Belongs to the small heat shock protein (HSP20) family.</text>
</comment>
<dbReference type="AlphaFoldDB" id="A0A540VKC7"/>
<name>A0A540VKC7_9CHLR</name>
<dbReference type="InterPro" id="IPR008978">
    <property type="entry name" value="HSP20-like_chaperone"/>
</dbReference>
<dbReference type="InParanoid" id="A0A540VKC7"/>
<dbReference type="InterPro" id="IPR002068">
    <property type="entry name" value="A-crystallin/Hsp20_dom"/>
</dbReference>
<evidence type="ECO:0000256" key="2">
    <source>
        <dbReference type="RuleBase" id="RU003616"/>
    </source>
</evidence>
<protein>
    <submittedName>
        <fullName evidence="4">Hsp20/alpha crystallin family protein</fullName>
    </submittedName>
</protein>
<dbReference type="FunCoup" id="A0A540VKC7">
    <property type="interactions" value="15"/>
</dbReference>
<dbReference type="CDD" id="cd06464">
    <property type="entry name" value="ACD_sHsps-like"/>
    <property type="match status" value="1"/>
</dbReference>
<sequence length="147" mass="16453">MLTRPFWGYTSPWQEMNRLQREINRLFSDLSQGMVSTAPAYPAVNVWTNQEGVVVTAELPGINPDDLNISVLGNVLTLSGKREPEAIQEGGKVHRRERGYGQFTRSIQLPFDVDANKVEATYKNGVLTVTLPRLEEEKPKKIAVKAA</sequence>
<keyword evidence="5" id="KW-1185">Reference proteome</keyword>
<dbReference type="PANTHER" id="PTHR11527">
    <property type="entry name" value="HEAT-SHOCK PROTEIN 20 FAMILY MEMBER"/>
    <property type="match status" value="1"/>
</dbReference>
<evidence type="ECO:0000259" key="3">
    <source>
        <dbReference type="PROSITE" id="PS01031"/>
    </source>
</evidence>
<dbReference type="Proteomes" id="UP000317371">
    <property type="component" value="Unassembled WGS sequence"/>
</dbReference>
<evidence type="ECO:0000256" key="1">
    <source>
        <dbReference type="PROSITE-ProRule" id="PRU00285"/>
    </source>
</evidence>
<gene>
    <name evidence="4" type="ORF">FKZ61_04205</name>
</gene>
<dbReference type="Pfam" id="PF00011">
    <property type="entry name" value="HSP20"/>
    <property type="match status" value="1"/>
</dbReference>
<accession>A0A540VKC7</accession>
<dbReference type="Gene3D" id="2.60.40.790">
    <property type="match status" value="1"/>
</dbReference>
<dbReference type="RefSeq" id="WP_141608821.1">
    <property type="nucleotide sequence ID" value="NZ_VIGC02000004.1"/>
</dbReference>
<reference evidence="4 5" key="1">
    <citation type="submission" date="2019-06" db="EMBL/GenBank/DDBJ databases">
        <title>Genome sequence of Litorilinea aerophila BAA-2444.</title>
        <authorList>
            <person name="Maclea K.S."/>
            <person name="Maurais E.G."/>
            <person name="Iannazzi L.C."/>
        </authorList>
    </citation>
    <scope>NUCLEOTIDE SEQUENCE [LARGE SCALE GENOMIC DNA]</scope>
    <source>
        <strain evidence="4 5">ATCC BAA-2444</strain>
    </source>
</reference>
<dbReference type="InterPro" id="IPR031107">
    <property type="entry name" value="Small_HSP"/>
</dbReference>
<evidence type="ECO:0000313" key="4">
    <source>
        <dbReference type="EMBL" id="TQE97225.1"/>
    </source>
</evidence>
<feature type="domain" description="SHSP" evidence="3">
    <location>
        <begin position="35"/>
        <end position="147"/>
    </location>
</feature>
<dbReference type="PROSITE" id="PS01031">
    <property type="entry name" value="SHSP"/>
    <property type="match status" value="1"/>
</dbReference>
<dbReference type="EMBL" id="VIGC01000004">
    <property type="protein sequence ID" value="TQE97225.1"/>
    <property type="molecule type" value="Genomic_DNA"/>
</dbReference>
<dbReference type="OrthoDB" id="9811615at2"/>